<gene>
    <name evidence="1" type="ORF">NPIL_548111</name>
</gene>
<accession>A0A8X6PUQ3</accession>
<keyword evidence="2" id="KW-1185">Reference proteome</keyword>
<evidence type="ECO:0000313" key="2">
    <source>
        <dbReference type="Proteomes" id="UP000887013"/>
    </source>
</evidence>
<dbReference type="OrthoDB" id="10611155at2759"/>
<comment type="caution">
    <text evidence="1">The sequence shown here is derived from an EMBL/GenBank/DDBJ whole genome shotgun (WGS) entry which is preliminary data.</text>
</comment>
<reference evidence="1" key="1">
    <citation type="submission" date="2020-08" db="EMBL/GenBank/DDBJ databases">
        <title>Multicomponent nature underlies the extraordinary mechanical properties of spider dragline silk.</title>
        <authorList>
            <person name="Kono N."/>
            <person name="Nakamura H."/>
            <person name="Mori M."/>
            <person name="Yoshida Y."/>
            <person name="Ohtoshi R."/>
            <person name="Malay A.D."/>
            <person name="Moran D.A.P."/>
            <person name="Tomita M."/>
            <person name="Numata K."/>
            <person name="Arakawa K."/>
        </authorList>
    </citation>
    <scope>NUCLEOTIDE SEQUENCE</scope>
</reference>
<dbReference type="EMBL" id="BMAW01023693">
    <property type="protein sequence ID" value="GFT84141.1"/>
    <property type="molecule type" value="Genomic_DNA"/>
</dbReference>
<protein>
    <submittedName>
        <fullName evidence="1">Uncharacterized protein</fullName>
    </submittedName>
</protein>
<dbReference type="Proteomes" id="UP000887013">
    <property type="component" value="Unassembled WGS sequence"/>
</dbReference>
<dbReference type="AlphaFoldDB" id="A0A8X6PUQ3"/>
<name>A0A8X6PUQ3_NEPPI</name>
<evidence type="ECO:0000313" key="1">
    <source>
        <dbReference type="EMBL" id="GFT84141.1"/>
    </source>
</evidence>
<organism evidence="1 2">
    <name type="scientific">Nephila pilipes</name>
    <name type="common">Giant wood spider</name>
    <name type="synonym">Nephila maculata</name>
    <dbReference type="NCBI Taxonomy" id="299642"/>
    <lineage>
        <taxon>Eukaryota</taxon>
        <taxon>Metazoa</taxon>
        <taxon>Ecdysozoa</taxon>
        <taxon>Arthropoda</taxon>
        <taxon>Chelicerata</taxon>
        <taxon>Arachnida</taxon>
        <taxon>Araneae</taxon>
        <taxon>Araneomorphae</taxon>
        <taxon>Entelegynae</taxon>
        <taxon>Araneoidea</taxon>
        <taxon>Nephilidae</taxon>
        <taxon>Nephila</taxon>
    </lineage>
</organism>
<proteinExistence type="predicted"/>
<sequence>MSCDREDCPTGSQSSCMTLCEECKRHHHWATQDRLNDGYRGSRNYSGSSDQCPLRRKVIPLPPPLRCQASSVVSPRGERRFKAFQSPRHCPPSGGKRRGVNGRDLIAKLNCGASLSGSIALANRKRMFILEQTEARLNEQIMLLFGVVTHLSVIKRCSAAGESGTGGVCRRYITLAGSSDTPQEYRAGHPTCVLEWPPDS</sequence>